<dbReference type="PIRSF" id="PIRSF000535">
    <property type="entry name" value="1PFK/6PFK/LacC"/>
    <property type="match status" value="1"/>
</dbReference>
<dbReference type="GO" id="GO:0009024">
    <property type="term" value="F:tagatose-6-phosphate kinase activity"/>
    <property type="evidence" value="ECO:0007669"/>
    <property type="project" value="UniProtKB-EC"/>
</dbReference>
<reference evidence="8" key="1">
    <citation type="journal article" date="2014" name="Int. J. Syst. Evol. Microbiol.">
        <title>Complete genome sequence of Corynebacterium casei LMG S-19264T (=DSM 44701T), isolated from a smear-ripened cheese.</title>
        <authorList>
            <consortium name="US DOE Joint Genome Institute (JGI-PGF)"/>
            <person name="Walter F."/>
            <person name="Albersmeier A."/>
            <person name="Kalinowski J."/>
            <person name="Ruckert C."/>
        </authorList>
    </citation>
    <scope>NUCLEOTIDE SEQUENCE</scope>
    <source>
        <strain evidence="8">CGMCC 1.15371</strain>
    </source>
</reference>
<dbReference type="SUPFAM" id="SSF53613">
    <property type="entry name" value="Ribokinase-like"/>
    <property type="match status" value="1"/>
</dbReference>
<dbReference type="GO" id="GO:0005829">
    <property type="term" value="C:cytosol"/>
    <property type="evidence" value="ECO:0007669"/>
    <property type="project" value="TreeGrafter"/>
</dbReference>
<evidence type="ECO:0000259" key="7">
    <source>
        <dbReference type="Pfam" id="PF00294"/>
    </source>
</evidence>
<comment type="similarity">
    <text evidence="1">Belongs to the carbohydrate kinase pfkB family.</text>
</comment>
<evidence type="ECO:0000256" key="3">
    <source>
        <dbReference type="ARBA" id="ARBA00022741"/>
    </source>
</evidence>
<sequence length="300" mass="32537">MIYTVTLDPSMDYCTYIERLSSGKQHHAKSQSTVPNGEGIDVSRMLNRFNVESRVLGFIGGFTGDFIRVGLVSEGLSTDFVEIAGDTRINVKVIASDETEIIGVSPHITADDLEKLYGNLEQLTAGDTLVLAGRVPDALSTNVYQDIIQHLVSDEVKVIVDTLGQPLFDTLKEKPYLITINDKALADMFHTTLATTAEVVCYGRKLLQQGAQNIIVSLGANGALLLNETHGLKASISKETVLTTGTAMVSGFVAAEYMGKSLRDAFLYAVATDAAALFSDESCTWDEVETWLEDVESVDL</sequence>
<evidence type="ECO:0000256" key="4">
    <source>
        <dbReference type="ARBA" id="ARBA00022777"/>
    </source>
</evidence>
<keyword evidence="5 6" id="KW-0067">ATP-binding</keyword>
<dbReference type="AlphaFoldDB" id="A0A8J2VKN1"/>
<dbReference type="UniPathway" id="UPA00704">
    <property type="reaction ID" value="UER00715"/>
</dbReference>
<dbReference type="InterPro" id="IPR029056">
    <property type="entry name" value="Ribokinase-like"/>
</dbReference>
<dbReference type="EC" id="2.7.1.144" evidence="6"/>
<dbReference type="GO" id="GO:0008443">
    <property type="term" value="F:phosphofructokinase activity"/>
    <property type="evidence" value="ECO:0007669"/>
    <property type="project" value="TreeGrafter"/>
</dbReference>
<dbReference type="InterPro" id="IPR011611">
    <property type="entry name" value="PfkB_dom"/>
</dbReference>
<evidence type="ECO:0000256" key="2">
    <source>
        <dbReference type="ARBA" id="ARBA00022679"/>
    </source>
</evidence>
<reference evidence="8" key="2">
    <citation type="submission" date="2020-09" db="EMBL/GenBank/DDBJ databases">
        <authorList>
            <person name="Sun Q."/>
            <person name="Zhou Y."/>
        </authorList>
    </citation>
    <scope>NUCLEOTIDE SEQUENCE</scope>
    <source>
        <strain evidence="8">CGMCC 1.15371</strain>
    </source>
</reference>
<dbReference type="GO" id="GO:0005524">
    <property type="term" value="F:ATP binding"/>
    <property type="evidence" value="ECO:0007669"/>
    <property type="project" value="UniProtKB-KW"/>
</dbReference>
<keyword evidence="9" id="KW-1185">Reference proteome</keyword>
<evidence type="ECO:0000256" key="1">
    <source>
        <dbReference type="ARBA" id="ARBA00005380"/>
    </source>
</evidence>
<dbReference type="PANTHER" id="PTHR46566">
    <property type="entry name" value="1-PHOSPHOFRUCTOKINASE-RELATED"/>
    <property type="match status" value="1"/>
</dbReference>
<dbReference type="PANTHER" id="PTHR46566:SF1">
    <property type="entry name" value="1-PHOSPHOFRUCTOKINASE"/>
    <property type="match status" value="1"/>
</dbReference>
<comment type="caution">
    <text evidence="8">The sequence shown here is derived from an EMBL/GenBank/DDBJ whole genome shotgun (WGS) entry which is preliminary data.</text>
</comment>
<protein>
    <recommendedName>
        <fullName evidence="6">Tagatose-6-phosphate kinase</fullName>
        <ecNumber evidence="6">2.7.1.144</ecNumber>
    </recommendedName>
</protein>
<comment type="pathway">
    <text evidence="6">Carbohydrate metabolism; D-tagatose 6-phosphate degradation; D-glyceraldehyde 3-phosphate and glycerone phosphate from D-tagatose 6-phosphate: step 1/2.</text>
</comment>
<comment type="catalytic activity">
    <reaction evidence="6">
        <text>D-tagatofuranose 6-phosphate + ATP = D-tagatofuranose 1,6-bisphosphate + ADP + H(+)</text>
        <dbReference type="Rhea" id="RHEA:12420"/>
        <dbReference type="ChEBI" id="CHEBI:15378"/>
        <dbReference type="ChEBI" id="CHEBI:30616"/>
        <dbReference type="ChEBI" id="CHEBI:58694"/>
        <dbReference type="ChEBI" id="CHEBI:58695"/>
        <dbReference type="ChEBI" id="CHEBI:456216"/>
        <dbReference type="EC" id="2.7.1.144"/>
    </reaction>
</comment>
<evidence type="ECO:0000256" key="5">
    <source>
        <dbReference type="ARBA" id="ARBA00022840"/>
    </source>
</evidence>
<keyword evidence="6" id="KW-0423">Lactose metabolism</keyword>
<feature type="domain" description="Carbohydrate kinase PfkB" evidence="7">
    <location>
        <begin position="15"/>
        <end position="277"/>
    </location>
</feature>
<dbReference type="GO" id="GO:2001059">
    <property type="term" value="P:D-tagatose 6-phosphate catabolic process"/>
    <property type="evidence" value="ECO:0007669"/>
    <property type="project" value="UniProtKB-UniPathway"/>
</dbReference>
<keyword evidence="4" id="KW-0418">Kinase</keyword>
<dbReference type="EMBL" id="BMIR01000001">
    <property type="protein sequence ID" value="GGE29197.1"/>
    <property type="molecule type" value="Genomic_DNA"/>
</dbReference>
<dbReference type="Pfam" id="PF00294">
    <property type="entry name" value="PfkB"/>
    <property type="match status" value="1"/>
</dbReference>
<dbReference type="Gene3D" id="3.40.1190.20">
    <property type="match status" value="1"/>
</dbReference>
<dbReference type="Proteomes" id="UP000628775">
    <property type="component" value="Unassembled WGS sequence"/>
</dbReference>
<keyword evidence="3 6" id="KW-0547">Nucleotide-binding</keyword>
<proteinExistence type="inferred from homology"/>
<dbReference type="GO" id="GO:0005988">
    <property type="term" value="P:lactose metabolic process"/>
    <property type="evidence" value="ECO:0007669"/>
    <property type="project" value="UniProtKB-KW"/>
</dbReference>
<comment type="similarity">
    <text evidence="6">Belongs to the carbohydrate kinase PfkB family. LacC subfamily.</text>
</comment>
<gene>
    <name evidence="8" type="primary">fruB</name>
    <name evidence="8" type="ORF">GCM10011391_04640</name>
</gene>
<dbReference type="CDD" id="cd01164">
    <property type="entry name" value="FruK_PfkB_like"/>
    <property type="match status" value="1"/>
</dbReference>
<name>A0A8J2VKN1_9BACL</name>
<keyword evidence="2 6" id="KW-0808">Transferase</keyword>
<evidence type="ECO:0000313" key="9">
    <source>
        <dbReference type="Proteomes" id="UP000628775"/>
    </source>
</evidence>
<dbReference type="InterPro" id="IPR017583">
    <property type="entry name" value="Tagatose/fructose_Pkinase"/>
</dbReference>
<dbReference type="NCBIfam" id="TIGR03168">
    <property type="entry name" value="1-PFK"/>
    <property type="match status" value="1"/>
</dbReference>
<accession>A0A8J2VKN1</accession>
<organism evidence="8 9">
    <name type="scientific">Pullulanibacillus camelliae</name>
    <dbReference type="NCBI Taxonomy" id="1707096"/>
    <lineage>
        <taxon>Bacteria</taxon>
        <taxon>Bacillati</taxon>
        <taxon>Bacillota</taxon>
        <taxon>Bacilli</taxon>
        <taxon>Bacillales</taxon>
        <taxon>Sporolactobacillaceae</taxon>
        <taxon>Pullulanibacillus</taxon>
    </lineage>
</organism>
<evidence type="ECO:0000256" key="6">
    <source>
        <dbReference type="PIRNR" id="PIRNR000535"/>
    </source>
</evidence>
<evidence type="ECO:0000313" key="8">
    <source>
        <dbReference type="EMBL" id="GGE29197.1"/>
    </source>
</evidence>